<dbReference type="InterPro" id="IPR007527">
    <property type="entry name" value="Znf_SWIM"/>
</dbReference>
<dbReference type="GeneID" id="111105515"/>
<dbReference type="RefSeq" id="XP_022295566.1">
    <property type="nucleotide sequence ID" value="XM_022439858.1"/>
</dbReference>
<dbReference type="KEGG" id="cvn:111105515"/>
<dbReference type="PANTHER" id="PTHR46609:SF7">
    <property type="match status" value="1"/>
</dbReference>
<dbReference type="InterPro" id="IPR011335">
    <property type="entry name" value="Restrct_endonuc-II-like"/>
</dbReference>
<feature type="domain" description="SWIM-type" evidence="2">
    <location>
        <begin position="88"/>
        <end position="123"/>
    </location>
</feature>
<dbReference type="InterPro" id="IPR011604">
    <property type="entry name" value="PDDEXK-like_dom_sf"/>
</dbReference>
<dbReference type="OrthoDB" id="6040728at2759"/>
<evidence type="ECO:0000313" key="4">
    <source>
        <dbReference type="RefSeq" id="XP_022295566.1"/>
    </source>
</evidence>
<keyword evidence="1" id="KW-0862">Zinc</keyword>
<proteinExistence type="predicted"/>
<dbReference type="Proteomes" id="UP000694844">
    <property type="component" value="Chromosome 7"/>
</dbReference>
<dbReference type="InterPro" id="IPR019080">
    <property type="entry name" value="YqaJ_viral_recombinase"/>
</dbReference>
<gene>
    <name evidence="4" type="primary">LOC111105515</name>
</gene>
<dbReference type="AlphaFoldDB" id="A0A8B8AWS2"/>
<dbReference type="PANTHER" id="PTHR46609">
    <property type="entry name" value="EXONUCLEASE, PHAGE-TYPE/RECB, C-TERMINAL DOMAIN-CONTAINING PROTEIN"/>
    <property type="match status" value="1"/>
</dbReference>
<reference evidence="4" key="1">
    <citation type="submission" date="2025-08" db="UniProtKB">
        <authorList>
            <consortium name="RefSeq"/>
        </authorList>
    </citation>
    <scope>IDENTIFICATION</scope>
    <source>
        <tissue evidence="4">Whole sample</tissue>
    </source>
</reference>
<dbReference type="SUPFAM" id="SSF52980">
    <property type="entry name" value="Restriction endonuclease-like"/>
    <property type="match status" value="1"/>
</dbReference>
<dbReference type="GO" id="GO:0006281">
    <property type="term" value="P:DNA repair"/>
    <property type="evidence" value="ECO:0007669"/>
    <property type="project" value="UniProtKB-ARBA"/>
</dbReference>
<keyword evidence="1" id="KW-0479">Metal-binding</keyword>
<evidence type="ECO:0000313" key="3">
    <source>
        <dbReference type="Proteomes" id="UP000694844"/>
    </source>
</evidence>
<keyword evidence="1" id="KW-0863">Zinc-finger</keyword>
<dbReference type="GO" id="GO:0008270">
    <property type="term" value="F:zinc ion binding"/>
    <property type="evidence" value="ECO:0007669"/>
    <property type="project" value="UniProtKB-KW"/>
</dbReference>
<organism evidence="3 4">
    <name type="scientific">Crassostrea virginica</name>
    <name type="common">Eastern oyster</name>
    <dbReference type="NCBI Taxonomy" id="6565"/>
    <lineage>
        <taxon>Eukaryota</taxon>
        <taxon>Metazoa</taxon>
        <taxon>Spiralia</taxon>
        <taxon>Lophotrochozoa</taxon>
        <taxon>Mollusca</taxon>
        <taxon>Bivalvia</taxon>
        <taxon>Autobranchia</taxon>
        <taxon>Pteriomorphia</taxon>
        <taxon>Ostreida</taxon>
        <taxon>Ostreoidea</taxon>
        <taxon>Ostreidae</taxon>
        <taxon>Crassostrea</taxon>
    </lineage>
</organism>
<evidence type="ECO:0000259" key="2">
    <source>
        <dbReference type="PROSITE" id="PS50966"/>
    </source>
</evidence>
<dbReference type="Pfam" id="PF09588">
    <property type="entry name" value="YqaJ"/>
    <property type="match status" value="1"/>
</dbReference>
<name>A0A8B8AWS2_CRAVI</name>
<sequence>MASSSSVTATATALKKDLSLVPEITFAFVEEFIKSHSTSSGKEQMTKGFKYHSEQYVHSVSVYEDDEGCLVKGKCYRSQRKNESPHDVKVLINHEKVEYSFCTCAIGQSGYCGHVTALLYQIAYYKQMKYKLVPTDIAKTSMPQTWHFPRGEKLQGEKVDNIVVQGYDRNDPQRATKGIKSTLFNPICGEEELDVDSFLHEIKDMNIMFNTSVENTDERVQTKFGKFKKGSVISYQQKLSNDYLLNLMEVNDFPNLPVRNVMENNIIYIMNEDQLKKFDSLKVTEVEAIEIEESTRDQSKDPKWHKLRHSRITASTAGEIAKRRADGQKLADRLQTARSFQSAAMKRGIECEVVAAQAYSEKMDNNVNLYPSGVVVSPYSHWLAATPDRKVYCPSRDPPFGLLEIKCPDTDDLSNVKCLREDNGQLRLKTNDNYYYQVQMQMAVTGLKWCDFYVWLDNDSHLETIDFDEEFWQKAKDKLDLFFLTYFLD</sequence>
<dbReference type="InterPro" id="IPR051703">
    <property type="entry name" value="NF-kappa-B_Signaling_Reg"/>
</dbReference>
<dbReference type="Gene3D" id="3.90.320.10">
    <property type="match status" value="1"/>
</dbReference>
<dbReference type="PROSITE" id="PS50966">
    <property type="entry name" value="ZF_SWIM"/>
    <property type="match status" value="1"/>
</dbReference>
<dbReference type="CDD" id="cd22343">
    <property type="entry name" value="PDDEXK_lambda_exonuclease-like"/>
    <property type="match status" value="1"/>
</dbReference>
<protein>
    <submittedName>
        <fullName evidence="4">Uncharacterized protein LOC111105515</fullName>
    </submittedName>
</protein>
<accession>A0A8B8AWS2</accession>
<evidence type="ECO:0000256" key="1">
    <source>
        <dbReference type="PROSITE-ProRule" id="PRU00325"/>
    </source>
</evidence>
<keyword evidence="3" id="KW-1185">Reference proteome</keyword>